<name>A0A7D5E923_9EURY</name>
<keyword evidence="2" id="KW-0328">Glycosyltransferase</keyword>
<reference evidence="12 13" key="1">
    <citation type="submission" date="2020-06" db="EMBL/GenBank/DDBJ databases">
        <title>Methanolobus halotolerans sp. nov., isolated from a saline lake Tus in Siberia.</title>
        <authorList>
            <person name="Shen Y."/>
            <person name="Chen S.-C."/>
            <person name="Lai M.-C."/>
            <person name="Huang H.-H."/>
            <person name="Chiu H.-H."/>
            <person name="Tang S.-L."/>
            <person name="Rogozin D.Y."/>
            <person name="Degermendzhy A.G."/>
        </authorList>
    </citation>
    <scope>NUCLEOTIDE SEQUENCE [LARGE SCALE GENOMIC DNA]</scope>
    <source>
        <strain evidence="12 13">DSM 21339</strain>
    </source>
</reference>
<protein>
    <recommendedName>
        <fullName evidence="7">EGF domain-specific O-linked N-acetylglucosamine transferase</fullName>
        <ecNumber evidence="1">2.4.1.255</ecNumber>
    </recommendedName>
    <alternativeName>
        <fullName evidence="8">Extracellular O-linked N-acetylglucosamine transferase</fullName>
    </alternativeName>
</protein>
<dbReference type="OrthoDB" id="140964at2157"/>
<dbReference type="EC" id="2.4.1.255" evidence="1"/>
<evidence type="ECO:0000256" key="5">
    <source>
        <dbReference type="ARBA" id="ARBA00022824"/>
    </source>
</evidence>
<comment type="catalytic activity">
    <reaction evidence="10">
        <text>L-threonyl-[protein] + UDP-N-acetyl-alpha-D-glucosamine = 3-O-(N-acetyl-beta-D-glucosaminyl)-L-threonyl-[protein] + UDP + H(+)</text>
        <dbReference type="Rhea" id="RHEA:48908"/>
        <dbReference type="Rhea" id="RHEA-COMP:11060"/>
        <dbReference type="Rhea" id="RHEA-COMP:12252"/>
        <dbReference type="ChEBI" id="CHEBI:15378"/>
        <dbReference type="ChEBI" id="CHEBI:30013"/>
        <dbReference type="ChEBI" id="CHEBI:57705"/>
        <dbReference type="ChEBI" id="CHEBI:58223"/>
        <dbReference type="ChEBI" id="CHEBI:90840"/>
        <dbReference type="EC" id="2.4.1.255"/>
    </reaction>
</comment>
<keyword evidence="6" id="KW-0325">Glycoprotein</keyword>
<dbReference type="PANTHER" id="PTHR20961">
    <property type="entry name" value="GLYCOSYLTRANSFERASE"/>
    <property type="match status" value="1"/>
</dbReference>
<dbReference type="KEGG" id="mzi:HWN40_10525"/>
<keyword evidence="13" id="KW-1185">Reference proteome</keyword>
<dbReference type="EMBL" id="CP058215">
    <property type="protein sequence ID" value="QLC50631.1"/>
    <property type="molecule type" value="Genomic_DNA"/>
</dbReference>
<evidence type="ECO:0000256" key="4">
    <source>
        <dbReference type="ARBA" id="ARBA00022729"/>
    </source>
</evidence>
<evidence type="ECO:0000256" key="8">
    <source>
        <dbReference type="ARBA" id="ARBA00042574"/>
    </source>
</evidence>
<keyword evidence="3 12" id="KW-0808">Transferase</keyword>
<evidence type="ECO:0000256" key="1">
    <source>
        <dbReference type="ARBA" id="ARBA00011970"/>
    </source>
</evidence>
<evidence type="ECO:0000256" key="6">
    <source>
        <dbReference type="ARBA" id="ARBA00023180"/>
    </source>
</evidence>
<evidence type="ECO:0000256" key="3">
    <source>
        <dbReference type="ARBA" id="ARBA00022679"/>
    </source>
</evidence>
<evidence type="ECO:0000313" key="13">
    <source>
        <dbReference type="Proteomes" id="UP000509594"/>
    </source>
</evidence>
<gene>
    <name evidence="12" type="ORF">HWN40_10525</name>
</gene>
<keyword evidence="4" id="KW-0732">Signal</keyword>
<accession>A0A7D5E923</accession>
<dbReference type="GO" id="GO:0097363">
    <property type="term" value="F:protein O-acetylglucosaminyltransferase activity"/>
    <property type="evidence" value="ECO:0007669"/>
    <property type="project" value="UniProtKB-EC"/>
</dbReference>
<dbReference type="InterPro" id="IPR049625">
    <property type="entry name" value="Glyco_transf_61_cat"/>
</dbReference>
<dbReference type="PANTHER" id="PTHR20961:SF148">
    <property type="entry name" value="EGF DOMAIN-SPECIFIC O-LINKED N-ACETYLGLUCOSAMINE TRANSFERASE"/>
    <property type="match status" value="1"/>
</dbReference>
<evidence type="ECO:0000313" key="12">
    <source>
        <dbReference type="EMBL" id="QLC50631.1"/>
    </source>
</evidence>
<evidence type="ECO:0000256" key="10">
    <source>
        <dbReference type="ARBA" id="ARBA00049432"/>
    </source>
</evidence>
<proteinExistence type="predicted"/>
<organism evidence="12 13">
    <name type="scientific">Methanolobus zinderi</name>
    <dbReference type="NCBI Taxonomy" id="536044"/>
    <lineage>
        <taxon>Archaea</taxon>
        <taxon>Methanobacteriati</taxon>
        <taxon>Methanobacteriota</taxon>
        <taxon>Stenosarchaea group</taxon>
        <taxon>Methanomicrobia</taxon>
        <taxon>Methanosarcinales</taxon>
        <taxon>Methanosarcinaceae</taxon>
        <taxon>Methanolobus</taxon>
    </lineage>
</organism>
<dbReference type="RefSeq" id="WP_176965686.1">
    <property type="nucleotide sequence ID" value="NZ_CP058215.1"/>
</dbReference>
<evidence type="ECO:0000259" key="11">
    <source>
        <dbReference type="Pfam" id="PF04577"/>
    </source>
</evidence>
<dbReference type="GeneID" id="55822114"/>
<dbReference type="InterPro" id="IPR007657">
    <property type="entry name" value="Glycosyltransferase_61"/>
</dbReference>
<sequence length="422" mass="49210">MDESSSKQYIVSKTKSLRQREKNQTLWKVLFILEQIIIGGKNRRIVTNTFIKKLKHFINLHRPSPYHPKGIIYSVEKWFENGIHPQMEGSWRKTIVPENKVFREKAKNINGRLDSPLDKWHGYHSYPPAYLCLLKNANIVNENGVVISYDNKVYSDFTYQIGKPIEKNDVFRSHIRKPENKMGCFATITSSESSGYFHWMLECLPRLKLIENYTDDIDFLIVPDNLKKFHIETLDLVGFPKEKLYRIKNGMNIQCENLFVPSLPIRDALMSTWVCDFLRESFVPEYIANPHRLIYISRKDALYRKIENEDEVEGYLKEKGFEILQMSKLSFKEQVRACAEAKIVIGPHGAGLTNIVFCRNAKILELFSPSYLGGFSILANHGRNEYWYLLGDDTPGNSPPSWRNFRIDIKDLDLTLNNMLKE</sequence>
<dbReference type="Pfam" id="PF04577">
    <property type="entry name" value="Glyco_transf_61"/>
    <property type="match status" value="1"/>
</dbReference>
<evidence type="ECO:0000256" key="9">
    <source>
        <dbReference type="ARBA" id="ARBA00048317"/>
    </source>
</evidence>
<keyword evidence="5" id="KW-0256">Endoplasmic reticulum</keyword>
<feature type="domain" description="Glycosyltransferase 61 catalytic" evidence="11">
    <location>
        <begin position="196"/>
        <end position="360"/>
    </location>
</feature>
<evidence type="ECO:0000256" key="7">
    <source>
        <dbReference type="ARBA" id="ARBA00040944"/>
    </source>
</evidence>
<comment type="catalytic activity">
    <reaction evidence="9">
        <text>L-seryl-[protein] + UDP-N-acetyl-alpha-D-glucosamine = 3-O-(N-acetyl-beta-D-glucosaminyl)-L-seryl-[protein] + UDP + H(+)</text>
        <dbReference type="Rhea" id="RHEA:48904"/>
        <dbReference type="Rhea" id="RHEA-COMP:9863"/>
        <dbReference type="Rhea" id="RHEA-COMP:12251"/>
        <dbReference type="ChEBI" id="CHEBI:15378"/>
        <dbReference type="ChEBI" id="CHEBI:29999"/>
        <dbReference type="ChEBI" id="CHEBI:57705"/>
        <dbReference type="ChEBI" id="CHEBI:58223"/>
        <dbReference type="ChEBI" id="CHEBI:90838"/>
        <dbReference type="EC" id="2.4.1.255"/>
    </reaction>
</comment>
<dbReference type="Proteomes" id="UP000509594">
    <property type="component" value="Chromosome"/>
</dbReference>
<evidence type="ECO:0000256" key="2">
    <source>
        <dbReference type="ARBA" id="ARBA00022676"/>
    </source>
</evidence>
<dbReference type="AlphaFoldDB" id="A0A7D5E923"/>